<protein>
    <submittedName>
        <fullName evidence="1">Uncharacterized protein</fullName>
    </submittedName>
</protein>
<evidence type="ECO:0000313" key="2">
    <source>
        <dbReference type="Proteomes" id="UP001153555"/>
    </source>
</evidence>
<keyword evidence="2" id="KW-1185">Reference proteome</keyword>
<sequence>RPDRVFFNLSKIKFCSDTSVKSLARSPFFTRRPPSRLLYLGHLISLDCISIEIFLSKPATSKSSLTINSGKRTAIILVPSSVLPSPTPSTAVDPCRRFQSRSQSWACDPADLHCFRRKLRSRASTRPPVRRRRPHSGAIRGLADFTHRLYRLSPNIMLDSREHLNVINQLNLSSEH</sequence>
<dbReference type="EMBL" id="CACSLK010027831">
    <property type="protein sequence ID" value="CAA0830752.1"/>
    <property type="molecule type" value="Genomic_DNA"/>
</dbReference>
<organism evidence="1 2">
    <name type="scientific">Striga hermonthica</name>
    <name type="common">Purple witchweed</name>
    <name type="synonym">Buchnera hermonthica</name>
    <dbReference type="NCBI Taxonomy" id="68872"/>
    <lineage>
        <taxon>Eukaryota</taxon>
        <taxon>Viridiplantae</taxon>
        <taxon>Streptophyta</taxon>
        <taxon>Embryophyta</taxon>
        <taxon>Tracheophyta</taxon>
        <taxon>Spermatophyta</taxon>
        <taxon>Magnoliopsida</taxon>
        <taxon>eudicotyledons</taxon>
        <taxon>Gunneridae</taxon>
        <taxon>Pentapetalae</taxon>
        <taxon>asterids</taxon>
        <taxon>lamiids</taxon>
        <taxon>Lamiales</taxon>
        <taxon>Orobanchaceae</taxon>
        <taxon>Buchnereae</taxon>
        <taxon>Striga</taxon>
    </lineage>
</organism>
<gene>
    <name evidence="1" type="ORF">SHERM_26142</name>
</gene>
<comment type="caution">
    <text evidence="1">The sequence shown here is derived from an EMBL/GenBank/DDBJ whole genome shotgun (WGS) entry which is preliminary data.</text>
</comment>
<feature type="non-terminal residue" evidence="1">
    <location>
        <position position="176"/>
    </location>
</feature>
<accession>A0A9N7NHR0</accession>
<dbReference type="AlphaFoldDB" id="A0A9N7NHR0"/>
<reference evidence="1" key="1">
    <citation type="submission" date="2019-12" db="EMBL/GenBank/DDBJ databases">
        <authorList>
            <person name="Scholes J."/>
        </authorList>
    </citation>
    <scope>NUCLEOTIDE SEQUENCE</scope>
</reference>
<name>A0A9N7NHR0_STRHE</name>
<proteinExistence type="predicted"/>
<dbReference type="Proteomes" id="UP001153555">
    <property type="component" value="Unassembled WGS sequence"/>
</dbReference>
<feature type="non-terminal residue" evidence="1">
    <location>
        <position position="1"/>
    </location>
</feature>
<evidence type="ECO:0000313" key="1">
    <source>
        <dbReference type="EMBL" id="CAA0830752.1"/>
    </source>
</evidence>